<evidence type="ECO:0000259" key="1">
    <source>
        <dbReference type="Pfam" id="PF12680"/>
    </source>
</evidence>
<reference evidence="2 3" key="1">
    <citation type="submission" date="2018-08" db="EMBL/GenBank/DDBJ databases">
        <title>Lysobacter sp. zong2l5, whole genome shotgun sequence.</title>
        <authorList>
            <person name="Zhang X."/>
            <person name="Feng G."/>
            <person name="Zhu H."/>
        </authorList>
    </citation>
    <scope>NUCLEOTIDE SEQUENCE [LARGE SCALE GENOMIC DNA]</scope>
    <source>
        <strain evidence="3">zong2l5</strain>
    </source>
</reference>
<comment type="caution">
    <text evidence="2">The sequence shown here is derived from an EMBL/GenBank/DDBJ whole genome shotgun (WGS) entry which is preliminary data.</text>
</comment>
<sequence>MAAGRGNAAGRGAGGAAVSRLALACLGVLLAALTPVAAAADRRAETVVLKDFAALGSGDVDGLAAQFAPQFEMYGLPAEPLALEGKLSTRMRTREELRAFFRTAFLDQPPAPHRVEQMLSLGDLVVVRVATHLPDGTPPDHAFTAFRVGTDGIERIWHIAREADAGPQSGQDALEVVRRLGEANNRGDAEAFVALYHPQAKHFHARHARDRFGGAESATPPDADARLRYYRELYARGAPAQVSLIDSVALGEWVAALERYRGGGRPEREHLSLYRVRDGAILAEWHVAP</sequence>
<feature type="domain" description="SnoaL-like" evidence="1">
    <location>
        <begin position="177"/>
        <end position="281"/>
    </location>
</feature>
<accession>A0A371K4W5</accession>
<proteinExistence type="predicted"/>
<dbReference type="AlphaFoldDB" id="A0A371K4W5"/>
<dbReference type="Pfam" id="PF12680">
    <property type="entry name" value="SnoaL_2"/>
    <property type="match status" value="2"/>
</dbReference>
<dbReference type="InterPro" id="IPR037401">
    <property type="entry name" value="SnoaL-like"/>
</dbReference>
<dbReference type="InterPro" id="IPR032710">
    <property type="entry name" value="NTF2-like_dom_sf"/>
</dbReference>
<evidence type="ECO:0000313" key="3">
    <source>
        <dbReference type="Proteomes" id="UP000264492"/>
    </source>
</evidence>
<name>A0A371K4W5_9GAMM</name>
<keyword evidence="3" id="KW-1185">Reference proteome</keyword>
<dbReference type="Proteomes" id="UP000264492">
    <property type="component" value="Unassembled WGS sequence"/>
</dbReference>
<protein>
    <submittedName>
        <fullName evidence="2">Nuclear transport factor 2 family protein</fullName>
    </submittedName>
</protein>
<evidence type="ECO:0000313" key="2">
    <source>
        <dbReference type="EMBL" id="RDZ28971.1"/>
    </source>
</evidence>
<dbReference type="Gene3D" id="3.10.450.50">
    <property type="match status" value="2"/>
</dbReference>
<dbReference type="SUPFAM" id="SSF54427">
    <property type="entry name" value="NTF2-like"/>
    <property type="match status" value="2"/>
</dbReference>
<feature type="domain" description="SnoaL-like" evidence="1">
    <location>
        <begin position="52"/>
        <end position="151"/>
    </location>
</feature>
<organism evidence="2 3">
    <name type="scientific">Lysobacter silvisoli</name>
    <dbReference type="NCBI Taxonomy" id="2293254"/>
    <lineage>
        <taxon>Bacteria</taxon>
        <taxon>Pseudomonadati</taxon>
        <taxon>Pseudomonadota</taxon>
        <taxon>Gammaproteobacteria</taxon>
        <taxon>Lysobacterales</taxon>
        <taxon>Lysobacteraceae</taxon>
        <taxon>Lysobacter</taxon>
    </lineage>
</organism>
<gene>
    <name evidence="2" type="ORF">DX914_07680</name>
</gene>
<dbReference type="EMBL" id="QTSU01000001">
    <property type="protein sequence ID" value="RDZ28971.1"/>
    <property type="molecule type" value="Genomic_DNA"/>
</dbReference>